<dbReference type="PANTHER" id="PTHR15263:SF1">
    <property type="entry name" value="NF-KAPPA-B INHIBITOR-LIKE PROTEIN 1"/>
    <property type="match status" value="1"/>
</dbReference>
<gene>
    <name evidence="7" type="ORF">OE88DRAFT_1663027</name>
</gene>
<organism evidence="7 8">
    <name type="scientific">Heliocybe sulcata</name>
    <dbReference type="NCBI Taxonomy" id="5364"/>
    <lineage>
        <taxon>Eukaryota</taxon>
        <taxon>Fungi</taxon>
        <taxon>Dikarya</taxon>
        <taxon>Basidiomycota</taxon>
        <taxon>Agaricomycotina</taxon>
        <taxon>Agaricomycetes</taxon>
        <taxon>Gloeophyllales</taxon>
        <taxon>Gloeophyllaceae</taxon>
        <taxon>Heliocybe</taxon>
    </lineage>
</organism>
<reference evidence="7 8" key="1">
    <citation type="journal article" date="2019" name="Nat. Ecol. Evol.">
        <title>Megaphylogeny resolves global patterns of mushroom evolution.</title>
        <authorList>
            <person name="Varga T."/>
            <person name="Krizsan K."/>
            <person name="Foldi C."/>
            <person name="Dima B."/>
            <person name="Sanchez-Garcia M."/>
            <person name="Sanchez-Ramirez S."/>
            <person name="Szollosi G.J."/>
            <person name="Szarkandi J.G."/>
            <person name="Papp V."/>
            <person name="Albert L."/>
            <person name="Andreopoulos W."/>
            <person name="Angelini C."/>
            <person name="Antonin V."/>
            <person name="Barry K.W."/>
            <person name="Bougher N.L."/>
            <person name="Buchanan P."/>
            <person name="Buyck B."/>
            <person name="Bense V."/>
            <person name="Catcheside P."/>
            <person name="Chovatia M."/>
            <person name="Cooper J."/>
            <person name="Damon W."/>
            <person name="Desjardin D."/>
            <person name="Finy P."/>
            <person name="Geml J."/>
            <person name="Haridas S."/>
            <person name="Hughes K."/>
            <person name="Justo A."/>
            <person name="Karasinski D."/>
            <person name="Kautmanova I."/>
            <person name="Kiss B."/>
            <person name="Kocsube S."/>
            <person name="Kotiranta H."/>
            <person name="LaButti K.M."/>
            <person name="Lechner B.E."/>
            <person name="Liimatainen K."/>
            <person name="Lipzen A."/>
            <person name="Lukacs Z."/>
            <person name="Mihaltcheva S."/>
            <person name="Morgado L.N."/>
            <person name="Niskanen T."/>
            <person name="Noordeloos M.E."/>
            <person name="Ohm R.A."/>
            <person name="Ortiz-Santana B."/>
            <person name="Ovrebo C."/>
            <person name="Racz N."/>
            <person name="Riley R."/>
            <person name="Savchenko A."/>
            <person name="Shiryaev A."/>
            <person name="Soop K."/>
            <person name="Spirin V."/>
            <person name="Szebenyi C."/>
            <person name="Tomsovsky M."/>
            <person name="Tulloss R.E."/>
            <person name="Uehling J."/>
            <person name="Grigoriev I.V."/>
            <person name="Vagvolgyi C."/>
            <person name="Papp T."/>
            <person name="Martin F.M."/>
            <person name="Miettinen O."/>
            <person name="Hibbett D.S."/>
            <person name="Nagy L.G."/>
        </authorList>
    </citation>
    <scope>NUCLEOTIDE SEQUENCE [LARGE SCALE GENOMIC DNA]</scope>
    <source>
        <strain evidence="7 8">OMC1185</strain>
    </source>
</reference>
<evidence type="ECO:0000256" key="2">
    <source>
        <dbReference type="ARBA" id="ARBA00022553"/>
    </source>
</evidence>
<keyword evidence="3" id="KW-0677">Repeat</keyword>
<keyword evidence="5" id="KW-0539">Nucleus</keyword>
<dbReference type="EMBL" id="ML213516">
    <property type="protein sequence ID" value="TFK49448.1"/>
    <property type="molecule type" value="Genomic_DNA"/>
</dbReference>
<dbReference type="GO" id="GO:0043124">
    <property type="term" value="P:negative regulation of canonical NF-kappaB signal transduction"/>
    <property type="evidence" value="ECO:0007669"/>
    <property type="project" value="InterPro"/>
</dbReference>
<dbReference type="Proteomes" id="UP000305948">
    <property type="component" value="Unassembled WGS sequence"/>
</dbReference>
<evidence type="ECO:0000256" key="1">
    <source>
        <dbReference type="ARBA" id="ARBA00004123"/>
    </source>
</evidence>
<dbReference type="InterPro" id="IPR038753">
    <property type="entry name" value="NFKBIL1"/>
</dbReference>
<evidence type="ECO:0000313" key="8">
    <source>
        <dbReference type="Proteomes" id="UP000305948"/>
    </source>
</evidence>
<evidence type="ECO:0000256" key="6">
    <source>
        <dbReference type="SAM" id="MobiDB-lite"/>
    </source>
</evidence>
<keyword evidence="2" id="KW-0597">Phosphoprotein</keyword>
<dbReference type="AlphaFoldDB" id="A0A5C3N070"/>
<sequence>MASYLGGIPSGSSSASSYPWGYDVGLNKSSFWKIGAVPNKYAFRSPPPFAKGYFAIPPTDEPSQNTRSFFTSTPPEEPQDEPEHEDDAYQEPSTPEPESPSPEERQKEEARLKRLEQERAIAEAGEIDWVRSGGILRDADGNRDLTRTNAIREELHLQAEEKRLREQWDTYQKRWQAIASSQEPLHFKDIPWPLPVAPGSVEEMTQEKIEDFIMSPLKIRGNKVTPKGRLRGSMLRWHPDKLGAVVARVVPEELEDVKEGVGVVFRCLKALQDKQVPG</sequence>
<feature type="region of interest" description="Disordered" evidence="6">
    <location>
        <begin position="50"/>
        <end position="113"/>
    </location>
</feature>
<dbReference type="PANTHER" id="PTHR15263">
    <property type="entry name" value="I-KAPPA-B-LIKE PROTEIN IKBL"/>
    <property type="match status" value="1"/>
</dbReference>
<dbReference type="GO" id="GO:0005634">
    <property type="term" value="C:nucleus"/>
    <property type="evidence" value="ECO:0007669"/>
    <property type="project" value="UniProtKB-SubCell"/>
</dbReference>
<evidence type="ECO:0000313" key="7">
    <source>
        <dbReference type="EMBL" id="TFK49448.1"/>
    </source>
</evidence>
<evidence type="ECO:0000256" key="4">
    <source>
        <dbReference type="ARBA" id="ARBA00023043"/>
    </source>
</evidence>
<protein>
    <submittedName>
        <fullName evidence="7">Uncharacterized protein</fullName>
    </submittedName>
</protein>
<accession>A0A5C3N070</accession>
<name>A0A5C3N070_9AGAM</name>
<dbReference type="STRING" id="5364.A0A5C3N070"/>
<keyword evidence="4" id="KW-0040">ANK repeat</keyword>
<dbReference type="OrthoDB" id="3241983at2759"/>
<feature type="compositionally biased region" description="Acidic residues" evidence="6">
    <location>
        <begin position="77"/>
        <end position="89"/>
    </location>
</feature>
<evidence type="ECO:0000256" key="5">
    <source>
        <dbReference type="ARBA" id="ARBA00023242"/>
    </source>
</evidence>
<evidence type="ECO:0000256" key="3">
    <source>
        <dbReference type="ARBA" id="ARBA00022737"/>
    </source>
</evidence>
<feature type="compositionally biased region" description="Polar residues" evidence="6">
    <location>
        <begin position="61"/>
        <end position="73"/>
    </location>
</feature>
<proteinExistence type="predicted"/>
<comment type="subcellular location">
    <subcellularLocation>
        <location evidence="1">Nucleus</location>
    </subcellularLocation>
</comment>
<feature type="compositionally biased region" description="Basic and acidic residues" evidence="6">
    <location>
        <begin position="102"/>
        <end position="113"/>
    </location>
</feature>
<keyword evidence="8" id="KW-1185">Reference proteome</keyword>